<keyword evidence="3" id="KW-1185">Reference proteome</keyword>
<evidence type="ECO:0000313" key="2">
    <source>
        <dbReference type="EMBL" id="KZT09185.1"/>
    </source>
</evidence>
<feature type="non-terminal residue" evidence="2">
    <location>
        <position position="160"/>
    </location>
</feature>
<dbReference type="Proteomes" id="UP000076871">
    <property type="component" value="Unassembled WGS sequence"/>
</dbReference>
<sequence length="160" mass="18048">PAPLTDMFSHLASTFAAHLISSSSIKASTPIPALNTFMISPAKKHHQELLDSSPQTKHEKELQDALHEATVHEACYKSLLRGQQAAMILQFGYCMRVKCQLATREEKEQLEKQKGKGKIVSDGLPRMLTDDAFVEIVAEHERKQEATEHSKEQRKTLREQ</sequence>
<feature type="region of interest" description="Disordered" evidence="1">
    <location>
        <begin position="140"/>
        <end position="160"/>
    </location>
</feature>
<reference evidence="2 3" key="1">
    <citation type="journal article" date="2016" name="Mol. Biol. Evol.">
        <title>Comparative Genomics of Early-Diverging Mushroom-Forming Fungi Provides Insights into the Origins of Lignocellulose Decay Capabilities.</title>
        <authorList>
            <person name="Nagy L.G."/>
            <person name="Riley R."/>
            <person name="Tritt A."/>
            <person name="Adam C."/>
            <person name="Daum C."/>
            <person name="Floudas D."/>
            <person name="Sun H."/>
            <person name="Yadav J.S."/>
            <person name="Pangilinan J."/>
            <person name="Larsson K.H."/>
            <person name="Matsuura K."/>
            <person name="Barry K."/>
            <person name="Labutti K."/>
            <person name="Kuo R."/>
            <person name="Ohm R.A."/>
            <person name="Bhattacharya S.S."/>
            <person name="Shirouzu T."/>
            <person name="Yoshinaga Y."/>
            <person name="Martin F.M."/>
            <person name="Grigoriev I.V."/>
            <person name="Hibbett D.S."/>
        </authorList>
    </citation>
    <scope>NUCLEOTIDE SEQUENCE [LARGE SCALE GENOMIC DNA]</scope>
    <source>
        <strain evidence="2 3">93-53</strain>
    </source>
</reference>
<proteinExistence type="predicted"/>
<dbReference type="EMBL" id="KV427612">
    <property type="protein sequence ID" value="KZT09185.1"/>
    <property type="molecule type" value="Genomic_DNA"/>
</dbReference>
<organism evidence="2 3">
    <name type="scientific">Laetiporus sulphureus 93-53</name>
    <dbReference type="NCBI Taxonomy" id="1314785"/>
    <lineage>
        <taxon>Eukaryota</taxon>
        <taxon>Fungi</taxon>
        <taxon>Dikarya</taxon>
        <taxon>Basidiomycota</taxon>
        <taxon>Agaricomycotina</taxon>
        <taxon>Agaricomycetes</taxon>
        <taxon>Polyporales</taxon>
        <taxon>Laetiporus</taxon>
    </lineage>
</organism>
<dbReference type="GeneID" id="63820354"/>
<dbReference type="RefSeq" id="XP_040766925.1">
    <property type="nucleotide sequence ID" value="XM_040903323.1"/>
</dbReference>
<dbReference type="STRING" id="1314785.A0A165FM91"/>
<dbReference type="OrthoDB" id="2758138at2759"/>
<gene>
    <name evidence="2" type="ORF">LAESUDRAFT_624937</name>
</gene>
<protein>
    <submittedName>
        <fullName evidence="2">Uncharacterized protein</fullName>
    </submittedName>
</protein>
<feature type="non-terminal residue" evidence="2">
    <location>
        <position position="1"/>
    </location>
</feature>
<accession>A0A165FM91</accession>
<name>A0A165FM91_9APHY</name>
<evidence type="ECO:0000313" key="3">
    <source>
        <dbReference type="Proteomes" id="UP000076871"/>
    </source>
</evidence>
<dbReference type="AlphaFoldDB" id="A0A165FM91"/>
<dbReference type="InParanoid" id="A0A165FM91"/>
<evidence type="ECO:0000256" key="1">
    <source>
        <dbReference type="SAM" id="MobiDB-lite"/>
    </source>
</evidence>